<evidence type="ECO:0000259" key="2">
    <source>
        <dbReference type="Pfam" id="PF25942"/>
    </source>
</evidence>
<organism evidence="3 4">
    <name type="scientific">Haloprofundus marisrubri</name>
    <dbReference type="NCBI Taxonomy" id="1514971"/>
    <lineage>
        <taxon>Archaea</taxon>
        <taxon>Methanobacteriati</taxon>
        <taxon>Methanobacteriota</taxon>
        <taxon>Stenosarchaea group</taxon>
        <taxon>Halobacteria</taxon>
        <taxon>Halobacteriales</taxon>
        <taxon>Haloferacaceae</taxon>
        <taxon>Haloprofundus</taxon>
    </lineage>
</organism>
<dbReference type="OrthoDB" id="307531at2157"/>
<comment type="caution">
    <text evidence="3">The sequence shown here is derived from an EMBL/GenBank/DDBJ whole genome shotgun (WGS) entry which is preliminary data.</text>
</comment>
<evidence type="ECO:0000313" key="3">
    <source>
        <dbReference type="EMBL" id="KTG09122.1"/>
    </source>
</evidence>
<protein>
    <recommendedName>
        <fullName evidence="2">Ig-like domain-containing protein</fullName>
    </recommendedName>
</protein>
<evidence type="ECO:0000256" key="1">
    <source>
        <dbReference type="SAM" id="MobiDB-lite"/>
    </source>
</evidence>
<gene>
    <name evidence="3" type="ORF">AUR64_15100</name>
</gene>
<name>A0A0W1R7M2_9EURY</name>
<dbReference type="Proteomes" id="UP000054387">
    <property type="component" value="Unassembled WGS sequence"/>
</dbReference>
<accession>A0A0W1R7M2</accession>
<dbReference type="PROSITE" id="PS51257">
    <property type="entry name" value="PROKAR_LIPOPROTEIN"/>
    <property type="match status" value="1"/>
</dbReference>
<dbReference type="RefSeq" id="WP_058582275.1">
    <property type="nucleotide sequence ID" value="NZ_LOPU01000029.1"/>
</dbReference>
<feature type="domain" description="Ig-like" evidence="2">
    <location>
        <begin position="296"/>
        <end position="366"/>
    </location>
</feature>
<dbReference type="AlphaFoldDB" id="A0A0W1R7M2"/>
<feature type="domain" description="Ig-like" evidence="2">
    <location>
        <begin position="77"/>
        <end position="155"/>
    </location>
</feature>
<dbReference type="STRING" id="1514971.AUR64_15100"/>
<feature type="region of interest" description="Disordered" evidence="1">
    <location>
        <begin position="19"/>
        <end position="67"/>
    </location>
</feature>
<evidence type="ECO:0000313" key="4">
    <source>
        <dbReference type="Proteomes" id="UP000054387"/>
    </source>
</evidence>
<proteinExistence type="predicted"/>
<dbReference type="EMBL" id="LOPU01000029">
    <property type="protein sequence ID" value="KTG09122.1"/>
    <property type="molecule type" value="Genomic_DNA"/>
</dbReference>
<sequence>MRRRTVLAAVVAGLGTTAGCGGRLFDEERTDSSTTTSPEATAEPSDSSDSSASTTSASAADPRSNQRIAVRNLRREATYVTLVVERAADGETMFAESRTFPTGQERRFPEIPLAEGEYRVIVETDTGERATFEWTVAEELEGLAIDVDESETTFRRFVRCRPDCSLSLGGETSESLPLSGSGLSLWYQPAVVVLDNPTAEERRARLRVSLSDRPLFDFQYRVPAQSRLTVPTTYRRGTYSIVVDEERENGDDQRTETEWRVPEEFEKQVDLGPTHRVSCGKANPVLWLTNRSDERRAVRIHVTDERGETVFDERRSVAADERRAIRPVSDAGQYELTVETESGETASTTWWACPPHSLITVLVDDDELFLD</sequence>
<dbReference type="InterPro" id="IPR058929">
    <property type="entry name" value="Ig_halo"/>
</dbReference>
<feature type="compositionally biased region" description="Low complexity" evidence="1">
    <location>
        <begin position="32"/>
        <end position="62"/>
    </location>
</feature>
<dbReference type="Pfam" id="PF25942">
    <property type="entry name" value="Ig_halo"/>
    <property type="match status" value="2"/>
</dbReference>
<keyword evidence="4" id="KW-1185">Reference proteome</keyword>
<reference evidence="3 4" key="1">
    <citation type="submission" date="2015-12" db="EMBL/GenBank/DDBJ databases">
        <title>Haloprofundus marisrubri gen. nov., sp. nov., an extremely halophilic archaeon isolated from the Discovery deep brine-seawater interface in the Red Sea.</title>
        <authorList>
            <person name="Zhang G."/>
            <person name="Stingl U."/>
            <person name="Rashid M."/>
        </authorList>
    </citation>
    <scope>NUCLEOTIDE SEQUENCE [LARGE SCALE GENOMIC DNA]</scope>
    <source>
        <strain evidence="3 4">SB9</strain>
    </source>
</reference>